<evidence type="ECO:0000256" key="2">
    <source>
        <dbReference type="SAM" id="SignalP"/>
    </source>
</evidence>
<name>A0AAW1Y5W1_RUBAR</name>
<keyword evidence="1" id="KW-0472">Membrane</keyword>
<feature type="signal peptide" evidence="2">
    <location>
        <begin position="1"/>
        <end position="22"/>
    </location>
</feature>
<evidence type="ECO:0000313" key="5">
    <source>
        <dbReference type="Proteomes" id="UP001457282"/>
    </source>
</evidence>
<dbReference type="PANTHER" id="PTHR33734">
    <property type="entry name" value="LYSM DOMAIN-CONTAINING GPI-ANCHORED PROTEIN 2"/>
    <property type="match status" value="1"/>
</dbReference>
<keyword evidence="5" id="KW-1185">Reference proteome</keyword>
<sequence length="355" mass="38295">MGFSKLTLVLLTLCLISTLTAAATFNCSAPTTSSNCRALVDYVTPNATTYNSVKTLFNITHLRDLLGANNLNLSTRFDSPVPALQTLRIPFKCLCANGTGVSNRRPQYIVKPGDGLDHIATEVFSRLVTYQEIARVNGIPDPNNILVGQVLWIPLPCSCDDVDGEKVVHYGHVVAAGSSVQAIADEYGTTQETLLRINGIADPKKLQAGQVLDVPLKACTSSVSNESLDYPLLVPNNTFVFTASNCVKCQCSSANNFTLQCEPSNLNSTMWSTCPSMQCQDSNQLYIGNTTSSSICNQTTCAYSGYTNQTILTKLVAQSTCSTPTNASNMGLPGSSWNLLFVSIHLALLCLYFLR</sequence>
<feature type="chain" id="PRO_5043576139" description="LysM domain-containing protein" evidence="2">
    <location>
        <begin position="23"/>
        <end position="355"/>
    </location>
</feature>
<feature type="domain" description="LysM" evidence="3">
    <location>
        <begin position="106"/>
        <end position="153"/>
    </location>
</feature>
<evidence type="ECO:0000259" key="3">
    <source>
        <dbReference type="PROSITE" id="PS51782"/>
    </source>
</evidence>
<reference evidence="4 5" key="1">
    <citation type="journal article" date="2023" name="G3 (Bethesda)">
        <title>A chromosome-length genome assembly and annotation of blackberry (Rubus argutus, cv. 'Hillquist').</title>
        <authorList>
            <person name="Bruna T."/>
            <person name="Aryal R."/>
            <person name="Dudchenko O."/>
            <person name="Sargent D.J."/>
            <person name="Mead D."/>
            <person name="Buti M."/>
            <person name="Cavallini A."/>
            <person name="Hytonen T."/>
            <person name="Andres J."/>
            <person name="Pham M."/>
            <person name="Weisz D."/>
            <person name="Mascagni F."/>
            <person name="Usai G."/>
            <person name="Natali L."/>
            <person name="Bassil N."/>
            <person name="Fernandez G.E."/>
            <person name="Lomsadze A."/>
            <person name="Armour M."/>
            <person name="Olukolu B."/>
            <person name="Poorten T."/>
            <person name="Britton C."/>
            <person name="Davik J."/>
            <person name="Ashrafi H."/>
            <person name="Aiden E.L."/>
            <person name="Borodovsky M."/>
            <person name="Worthington M."/>
        </authorList>
    </citation>
    <scope>NUCLEOTIDE SEQUENCE [LARGE SCALE GENOMIC DNA]</scope>
    <source>
        <strain evidence="4">PI 553951</strain>
    </source>
</reference>
<keyword evidence="1" id="KW-1133">Transmembrane helix</keyword>
<dbReference type="InterPro" id="IPR018392">
    <property type="entry name" value="LysM"/>
</dbReference>
<evidence type="ECO:0000313" key="4">
    <source>
        <dbReference type="EMBL" id="KAK9944344.1"/>
    </source>
</evidence>
<dbReference type="PANTHER" id="PTHR33734:SF11">
    <property type="entry name" value="LYSM DOMAIN-CONTAINING GPI-ANCHORED PROTEIN 2"/>
    <property type="match status" value="1"/>
</dbReference>
<dbReference type="SMART" id="SM00257">
    <property type="entry name" value="LysM"/>
    <property type="match status" value="2"/>
</dbReference>
<comment type="caution">
    <text evidence="4">The sequence shown here is derived from an EMBL/GenBank/DDBJ whole genome shotgun (WGS) entry which is preliminary data.</text>
</comment>
<gene>
    <name evidence="4" type="ORF">M0R45_009917</name>
</gene>
<keyword evidence="2" id="KW-0732">Signal</keyword>
<accession>A0AAW1Y5W1</accession>
<dbReference type="Pfam" id="PF01476">
    <property type="entry name" value="LysM"/>
    <property type="match status" value="2"/>
</dbReference>
<dbReference type="Gene3D" id="3.10.350.10">
    <property type="entry name" value="LysM domain"/>
    <property type="match status" value="2"/>
</dbReference>
<dbReference type="CDD" id="cd00118">
    <property type="entry name" value="LysM"/>
    <property type="match status" value="2"/>
</dbReference>
<dbReference type="EMBL" id="JBEDUW010000002">
    <property type="protein sequence ID" value="KAK9944344.1"/>
    <property type="molecule type" value="Genomic_DNA"/>
</dbReference>
<evidence type="ECO:0000256" key="1">
    <source>
        <dbReference type="SAM" id="Phobius"/>
    </source>
</evidence>
<feature type="domain" description="LysM" evidence="3">
    <location>
        <begin position="170"/>
        <end position="214"/>
    </location>
</feature>
<protein>
    <recommendedName>
        <fullName evidence="3">LysM domain-containing protein</fullName>
    </recommendedName>
</protein>
<dbReference type="InterPro" id="IPR036779">
    <property type="entry name" value="LysM_dom_sf"/>
</dbReference>
<dbReference type="SUPFAM" id="SSF54106">
    <property type="entry name" value="LysM domain"/>
    <property type="match status" value="2"/>
</dbReference>
<organism evidence="4 5">
    <name type="scientific">Rubus argutus</name>
    <name type="common">Southern blackberry</name>
    <dbReference type="NCBI Taxonomy" id="59490"/>
    <lineage>
        <taxon>Eukaryota</taxon>
        <taxon>Viridiplantae</taxon>
        <taxon>Streptophyta</taxon>
        <taxon>Embryophyta</taxon>
        <taxon>Tracheophyta</taxon>
        <taxon>Spermatophyta</taxon>
        <taxon>Magnoliopsida</taxon>
        <taxon>eudicotyledons</taxon>
        <taxon>Gunneridae</taxon>
        <taxon>Pentapetalae</taxon>
        <taxon>rosids</taxon>
        <taxon>fabids</taxon>
        <taxon>Rosales</taxon>
        <taxon>Rosaceae</taxon>
        <taxon>Rosoideae</taxon>
        <taxon>Rosoideae incertae sedis</taxon>
        <taxon>Rubus</taxon>
    </lineage>
</organism>
<dbReference type="AlphaFoldDB" id="A0AAW1Y5W1"/>
<feature type="transmembrane region" description="Helical" evidence="1">
    <location>
        <begin position="336"/>
        <end position="354"/>
    </location>
</feature>
<proteinExistence type="predicted"/>
<keyword evidence="1" id="KW-0812">Transmembrane</keyword>
<dbReference type="Proteomes" id="UP001457282">
    <property type="component" value="Unassembled WGS sequence"/>
</dbReference>
<dbReference type="PROSITE" id="PS51782">
    <property type="entry name" value="LYSM"/>
    <property type="match status" value="2"/>
</dbReference>